<dbReference type="Gramene" id="AET4Gv20483100.7">
    <property type="protein sequence ID" value="AET4Gv20483100.7"/>
    <property type="gene ID" value="AET4Gv20483100"/>
</dbReference>
<name>A0A453I8E4_AEGTS</name>
<evidence type="ECO:0000313" key="3">
    <source>
        <dbReference type="Proteomes" id="UP000015105"/>
    </source>
</evidence>
<reference evidence="2" key="3">
    <citation type="journal article" date="2017" name="Nature">
        <title>Genome sequence of the progenitor of the wheat D genome Aegilops tauschii.</title>
        <authorList>
            <person name="Luo M.C."/>
            <person name="Gu Y.Q."/>
            <person name="Puiu D."/>
            <person name="Wang H."/>
            <person name="Twardziok S.O."/>
            <person name="Deal K.R."/>
            <person name="Huo N."/>
            <person name="Zhu T."/>
            <person name="Wang L."/>
            <person name="Wang Y."/>
            <person name="McGuire P.E."/>
            <person name="Liu S."/>
            <person name="Long H."/>
            <person name="Ramasamy R.K."/>
            <person name="Rodriguez J.C."/>
            <person name="Van S.L."/>
            <person name="Yuan L."/>
            <person name="Wang Z."/>
            <person name="Xia Z."/>
            <person name="Xiao L."/>
            <person name="Anderson O.D."/>
            <person name="Ouyang S."/>
            <person name="Liang Y."/>
            <person name="Zimin A.V."/>
            <person name="Pertea G."/>
            <person name="Qi P."/>
            <person name="Bennetzen J.L."/>
            <person name="Dai X."/>
            <person name="Dawson M.W."/>
            <person name="Muller H.G."/>
            <person name="Kugler K."/>
            <person name="Rivarola-Duarte L."/>
            <person name="Spannagl M."/>
            <person name="Mayer K.F.X."/>
            <person name="Lu F.H."/>
            <person name="Bevan M.W."/>
            <person name="Leroy P."/>
            <person name="Li P."/>
            <person name="You F.M."/>
            <person name="Sun Q."/>
            <person name="Liu Z."/>
            <person name="Lyons E."/>
            <person name="Wicker T."/>
            <person name="Salzberg S.L."/>
            <person name="Devos K.M."/>
            <person name="Dvorak J."/>
        </authorList>
    </citation>
    <scope>NUCLEOTIDE SEQUENCE [LARGE SCALE GENOMIC DNA]</scope>
    <source>
        <strain evidence="2">cv. AL8/78</strain>
    </source>
</reference>
<reference evidence="2" key="5">
    <citation type="journal article" date="2021" name="G3 (Bethesda)">
        <title>Aegilops tauschii genome assembly Aet v5.0 features greater sequence contiguity and improved annotation.</title>
        <authorList>
            <person name="Wang L."/>
            <person name="Zhu T."/>
            <person name="Rodriguez J.C."/>
            <person name="Deal K.R."/>
            <person name="Dubcovsky J."/>
            <person name="McGuire P.E."/>
            <person name="Lux T."/>
            <person name="Spannagl M."/>
            <person name="Mayer K.F.X."/>
            <person name="Baldrich P."/>
            <person name="Meyers B.C."/>
            <person name="Huo N."/>
            <person name="Gu Y.Q."/>
            <person name="Zhou H."/>
            <person name="Devos K.M."/>
            <person name="Bennetzen J.L."/>
            <person name="Unver T."/>
            <person name="Budak H."/>
            <person name="Gulick P.J."/>
            <person name="Galiba G."/>
            <person name="Kalapos B."/>
            <person name="Nelson D.R."/>
            <person name="Li P."/>
            <person name="You F.M."/>
            <person name="Luo M.C."/>
            <person name="Dvorak J."/>
        </authorList>
    </citation>
    <scope>NUCLEOTIDE SEQUENCE [LARGE SCALE GENOMIC DNA]</scope>
    <source>
        <strain evidence="2">cv. AL8/78</strain>
    </source>
</reference>
<evidence type="ECO:0000256" key="1">
    <source>
        <dbReference type="SAM" id="MobiDB-lite"/>
    </source>
</evidence>
<feature type="region of interest" description="Disordered" evidence="1">
    <location>
        <begin position="62"/>
        <end position="86"/>
    </location>
</feature>
<keyword evidence="3" id="KW-1185">Reference proteome</keyword>
<evidence type="ECO:0000313" key="2">
    <source>
        <dbReference type="EnsemblPlants" id="AET4Gv20483100.7"/>
    </source>
</evidence>
<feature type="compositionally biased region" description="Pro residues" evidence="1">
    <location>
        <begin position="76"/>
        <end position="86"/>
    </location>
</feature>
<organism evidence="2 3">
    <name type="scientific">Aegilops tauschii subsp. strangulata</name>
    <name type="common">Goatgrass</name>
    <dbReference type="NCBI Taxonomy" id="200361"/>
    <lineage>
        <taxon>Eukaryota</taxon>
        <taxon>Viridiplantae</taxon>
        <taxon>Streptophyta</taxon>
        <taxon>Embryophyta</taxon>
        <taxon>Tracheophyta</taxon>
        <taxon>Spermatophyta</taxon>
        <taxon>Magnoliopsida</taxon>
        <taxon>Liliopsida</taxon>
        <taxon>Poales</taxon>
        <taxon>Poaceae</taxon>
        <taxon>BOP clade</taxon>
        <taxon>Pooideae</taxon>
        <taxon>Triticodae</taxon>
        <taxon>Triticeae</taxon>
        <taxon>Triticinae</taxon>
        <taxon>Aegilops</taxon>
    </lineage>
</organism>
<dbReference type="AlphaFoldDB" id="A0A453I8E4"/>
<reference evidence="2" key="4">
    <citation type="submission" date="2019-03" db="UniProtKB">
        <authorList>
            <consortium name="EnsemblPlants"/>
        </authorList>
    </citation>
    <scope>IDENTIFICATION</scope>
</reference>
<protein>
    <submittedName>
        <fullName evidence="2">Uncharacterized protein</fullName>
    </submittedName>
</protein>
<dbReference type="Proteomes" id="UP000015105">
    <property type="component" value="Chromosome 4D"/>
</dbReference>
<reference evidence="3" key="2">
    <citation type="journal article" date="2017" name="Nat. Plants">
        <title>The Aegilops tauschii genome reveals multiple impacts of transposons.</title>
        <authorList>
            <person name="Zhao G."/>
            <person name="Zou C."/>
            <person name="Li K."/>
            <person name="Wang K."/>
            <person name="Li T."/>
            <person name="Gao L."/>
            <person name="Zhang X."/>
            <person name="Wang H."/>
            <person name="Yang Z."/>
            <person name="Liu X."/>
            <person name="Jiang W."/>
            <person name="Mao L."/>
            <person name="Kong X."/>
            <person name="Jiao Y."/>
            <person name="Jia J."/>
        </authorList>
    </citation>
    <scope>NUCLEOTIDE SEQUENCE [LARGE SCALE GENOMIC DNA]</scope>
    <source>
        <strain evidence="3">cv. AL8/78</strain>
    </source>
</reference>
<sequence length="86" mass="9685">RKENKNSGRQQQVHSQSHSTYSTTPEVPVPFPLQRPPPLCFCLPPGSRSPPLLPVCHTPRPRRQPLSWQWRGRGVVPPPAAPRAPR</sequence>
<reference evidence="3" key="1">
    <citation type="journal article" date="2014" name="Science">
        <title>Ancient hybridizations among the ancestral genomes of bread wheat.</title>
        <authorList>
            <consortium name="International Wheat Genome Sequencing Consortium,"/>
            <person name="Marcussen T."/>
            <person name="Sandve S.R."/>
            <person name="Heier L."/>
            <person name="Spannagl M."/>
            <person name="Pfeifer M."/>
            <person name="Jakobsen K.S."/>
            <person name="Wulff B.B."/>
            <person name="Steuernagel B."/>
            <person name="Mayer K.F."/>
            <person name="Olsen O.A."/>
        </authorList>
    </citation>
    <scope>NUCLEOTIDE SEQUENCE [LARGE SCALE GENOMIC DNA]</scope>
    <source>
        <strain evidence="3">cv. AL8/78</strain>
    </source>
</reference>
<feature type="region of interest" description="Disordered" evidence="1">
    <location>
        <begin position="1"/>
        <end position="31"/>
    </location>
</feature>
<dbReference type="EnsemblPlants" id="AET4Gv20483100.7">
    <property type="protein sequence ID" value="AET4Gv20483100.7"/>
    <property type="gene ID" value="AET4Gv20483100"/>
</dbReference>
<proteinExistence type="predicted"/>
<accession>A0A453I8E4</accession>
<feature type="compositionally biased region" description="Polar residues" evidence="1">
    <location>
        <begin position="7"/>
        <end position="24"/>
    </location>
</feature>